<accession>A0ABQ7JE40</accession>
<organism evidence="4 5">
    <name type="scientific">Cardiosporidium cionae</name>
    <dbReference type="NCBI Taxonomy" id="476202"/>
    <lineage>
        <taxon>Eukaryota</taxon>
        <taxon>Sar</taxon>
        <taxon>Alveolata</taxon>
        <taxon>Apicomplexa</taxon>
        <taxon>Aconoidasida</taxon>
        <taxon>Nephromycida</taxon>
        <taxon>Cardiosporidium</taxon>
    </lineage>
</organism>
<gene>
    <name evidence="4" type="ORF">IE077_004111</name>
</gene>
<evidence type="ECO:0000313" key="4">
    <source>
        <dbReference type="EMBL" id="KAF8822272.1"/>
    </source>
</evidence>
<feature type="non-terminal residue" evidence="4">
    <location>
        <position position="1"/>
    </location>
</feature>
<dbReference type="PANTHER" id="PTHR43574">
    <property type="entry name" value="EPIMERASE-RELATED"/>
    <property type="match status" value="1"/>
</dbReference>
<evidence type="ECO:0000313" key="5">
    <source>
        <dbReference type="Proteomes" id="UP000823046"/>
    </source>
</evidence>
<protein>
    <recommendedName>
        <fullName evidence="3">NAD-dependent epimerase/dehydratase domain-containing protein</fullName>
    </recommendedName>
</protein>
<evidence type="ECO:0000256" key="2">
    <source>
        <dbReference type="ARBA" id="ARBA00023027"/>
    </source>
</evidence>
<dbReference type="PRINTS" id="PR01713">
    <property type="entry name" value="NUCEPIMERASE"/>
</dbReference>
<feature type="domain" description="NAD-dependent epimerase/dehydratase" evidence="3">
    <location>
        <begin position="7"/>
        <end position="249"/>
    </location>
</feature>
<keyword evidence="2" id="KW-0520">NAD</keyword>
<dbReference type="InterPro" id="IPR001509">
    <property type="entry name" value="Epimerase_deHydtase"/>
</dbReference>
<dbReference type="Gene3D" id="3.40.50.720">
    <property type="entry name" value="NAD(P)-binding Rossmann-like Domain"/>
    <property type="match status" value="1"/>
</dbReference>
<evidence type="ECO:0000256" key="1">
    <source>
        <dbReference type="ARBA" id="ARBA00007637"/>
    </source>
</evidence>
<comment type="similarity">
    <text evidence="1">Belongs to the NAD(P)-dependent epimerase/dehydratase family.</text>
</comment>
<comment type="caution">
    <text evidence="4">The sequence shown here is derived from an EMBL/GenBank/DDBJ whole genome shotgun (WGS) entry which is preliminary data.</text>
</comment>
<dbReference type="Proteomes" id="UP000823046">
    <property type="component" value="Unassembled WGS sequence"/>
</dbReference>
<evidence type="ECO:0000259" key="3">
    <source>
        <dbReference type="Pfam" id="PF01370"/>
    </source>
</evidence>
<dbReference type="Pfam" id="PF01370">
    <property type="entry name" value="Epimerase"/>
    <property type="match status" value="1"/>
</dbReference>
<dbReference type="EMBL" id="JADAQX010000067">
    <property type="protein sequence ID" value="KAF8822272.1"/>
    <property type="molecule type" value="Genomic_DNA"/>
</dbReference>
<proteinExistence type="inferred from homology"/>
<dbReference type="SUPFAM" id="SSF51735">
    <property type="entry name" value="NAD(P)-binding Rossmann-fold domains"/>
    <property type="match status" value="1"/>
</dbReference>
<keyword evidence="5" id="KW-1185">Reference proteome</keyword>
<name>A0ABQ7JE40_9APIC</name>
<dbReference type="InterPro" id="IPR036291">
    <property type="entry name" value="NAD(P)-bd_dom_sf"/>
</dbReference>
<reference evidence="4 5" key="1">
    <citation type="journal article" date="2020" name="bioRxiv">
        <title>Metabolic contributions of an alphaproteobacterial endosymbiont in the apicomplexan Cardiosporidium cionae.</title>
        <authorList>
            <person name="Hunter E.S."/>
            <person name="Paight C.J."/>
            <person name="Lane C.E."/>
        </authorList>
    </citation>
    <scope>NUCLEOTIDE SEQUENCE [LARGE SCALE GENOMIC DNA]</scope>
    <source>
        <strain evidence="4">ESH_2018</strain>
    </source>
</reference>
<sequence length="345" mass="38116">FKVMKYLVTGGAGFIGGHVAARLLNDGGTVVIIDCLKNNYNPQMKLDTLNYLKTIPTGNLFIYSFSLSESDCVRKIFETYAFDAILHLAAHPGVRASVENPMMCAMEDVPSMALLLECAHQFKVPHFVYASSSAVYGGSSKAPFSENDTCDRPVSPYGALKRACELLGHSFADLYGMPVTCLRFFTVFGPRCRPDMATFKFIDLIWKGKPIPMYGDGSSRRAFTFISDIVNGIISTLRTPSGYRIINLGGEKSYTLSQFISAIERCLGKKAIIQQYSPQAGDVLITSADQTVALAELNFRPTVSLEEGLKLTFEWYLNFVEAKKENFQMTESNVTSLPISARVET</sequence>